<feature type="transmembrane region" description="Helical" evidence="1">
    <location>
        <begin position="169"/>
        <end position="186"/>
    </location>
</feature>
<feature type="transmembrane region" description="Helical" evidence="1">
    <location>
        <begin position="223"/>
        <end position="246"/>
    </location>
</feature>
<dbReference type="PANTHER" id="PTHR22911:SF102">
    <property type="entry name" value="MEMBRANE PROTEIN"/>
    <property type="match status" value="1"/>
</dbReference>
<dbReference type="InterPro" id="IPR037185">
    <property type="entry name" value="EmrE-like"/>
</dbReference>
<gene>
    <name evidence="3" type="ORF">HA333_09395</name>
</gene>
<protein>
    <submittedName>
        <fullName evidence="3">DMT family transporter</fullName>
    </submittedName>
</protein>
<dbReference type="SUPFAM" id="SSF103481">
    <property type="entry name" value="Multidrug resistance efflux transporter EmrE"/>
    <property type="match status" value="2"/>
</dbReference>
<proteinExistence type="predicted"/>
<evidence type="ECO:0000259" key="2">
    <source>
        <dbReference type="Pfam" id="PF00892"/>
    </source>
</evidence>
<dbReference type="OMA" id="VFIWGFT"/>
<comment type="caution">
    <text evidence="3">The sequence shown here is derived from an EMBL/GenBank/DDBJ whole genome shotgun (WGS) entry which is preliminary data.</text>
</comment>
<sequence length="280" mass="29897">MRLLGVLEMVVVTAIWGSVSILAIWSGLPSPVFVFFRVFIAFLILLAFLREFDAKNFLRISVFLSGIFLALNWIALFYAVLLVPVAEAVMLYYTGPLLAVVIMHFLGERAGLARLGLAAAAFIGAVAVIKPFNISGSAGALIALVSGVLYGLLIVTNKLAVRSLPPIRLVFYQTAIAAIVTAPFLFTTEFRLTPSGLAVALTAALVNTLLALYLWYDALKKISVHLASVLSYLDPVFATAFAYFLLGQAPSATALLGGTLVITSGVLSALLEARKKGNLT</sequence>
<dbReference type="Proteomes" id="UP000651120">
    <property type="component" value="Unassembled WGS sequence"/>
</dbReference>
<keyword evidence="1" id="KW-0472">Membrane</keyword>
<feature type="transmembrane region" description="Helical" evidence="1">
    <location>
        <begin position="113"/>
        <end position="132"/>
    </location>
</feature>
<feature type="domain" description="EamA" evidence="2">
    <location>
        <begin position="4"/>
        <end position="128"/>
    </location>
</feature>
<feature type="transmembrane region" description="Helical" evidence="1">
    <location>
        <begin position="89"/>
        <end position="106"/>
    </location>
</feature>
<feature type="domain" description="EamA" evidence="2">
    <location>
        <begin position="138"/>
        <end position="267"/>
    </location>
</feature>
<dbReference type="Pfam" id="PF00892">
    <property type="entry name" value="EamA"/>
    <property type="match status" value="2"/>
</dbReference>
<keyword evidence="1" id="KW-0812">Transmembrane</keyword>
<name>A0A832T351_9CREN</name>
<feature type="transmembrane region" description="Helical" evidence="1">
    <location>
        <begin position="138"/>
        <end position="157"/>
    </location>
</feature>
<reference evidence="3" key="1">
    <citation type="journal article" date="2020" name="bioRxiv">
        <title>A rank-normalized archaeal taxonomy based on genome phylogeny resolves widespread incomplete and uneven classifications.</title>
        <authorList>
            <person name="Rinke C."/>
            <person name="Chuvochina M."/>
            <person name="Mussig A.J."/>
            <person name="Chaumeil P.-A."/>
            <person name="Waite D.W."/>
            <person name="Whitman W.B."/>
            <person name="Parks D.H."/>
            <person name="Hugenholtz P."/>
        </authorList>
    </citation>
    <scope>NUCLEOTIDE SEQUENCE</scope>
    <source>
        <strain evidence="3">UBA8839</strain>
    </source>
</reference>
<feature type="transmembrane region" description="Helical" evidence="1">
    <location>
        <begin position="61"/>
        <end position="83"/>
    </location>
</feature>
<dbReference type="GO" id="GO:0016020">
    <property type="term" value="C:membrane"/>
    <property type="evidence" value="ECO:0007669"/>
    <property type="project" value="InterPro"/>
</dbReference>
<keyword evidence="1" id="KW-1133">Transmembrane helix</keyword>
<accession>A0A832T351</accession>
<feature type="transmembrane region" description="Helical" evidence="1">
    <location>
        <begin position="252"/>
        <end position="271"/>
    </location>
</feature>
<evidence type="ECO:0000313" key="3">
    <source>
        <dbReference type="EMBL" id="HII47630.1"/>
    </source>
</evidence>
<evidence type="ECO:0000313" key="4">
    <source>
        <dbReference type="Proteomes" id="UP000651120"/>
    </source>
</evidence>
<dbReference type="InterPro" id="IPR000620">
    <property type="entry name" value="EamA_dom"/>
</dbReference>
<organism evidence="3 4">
    <name type="scientific">Pyrobaculum aerophilum</name>
    <dbReference type="NCBI Taxonomy" id="13773"/>
    <lineage>
        <taxon>Archaea</taxon>
        <taxon>Thermoproteota</taxon>
        <taxon>Thermoprotei</taxon>
        <taxon>Thermoproteales</taxon>
        <taxon>Thermoproteaceae</taxon>
        <taxon>Pyrobaculum</taxon>
    </lineage>
</organism>
<feature type="transmembrane region" description="Helical" evidence="1">
    <location>
        <begin position="32"/>
        <end position="49"/>
    </location>
</feature>
<feature type="transmembrane region" description="Helical" evidence="1">
    <location>
        <begin position="7"/>
        <end position="26"/>
    </location>
</feature>
<dbReference type="EMBL" id="DUJP01000030">
    <property type="protein sequence ID" value="HII47630.1"/>
    <property type="molecule type" value="Genomic_DNA"/>
</dbReference>
<dbReference type="RefSeq" id="WP_011009224.1">
    <property type="nucleotide sequence ID" value="NZ_DUJP01000030.1"/>
</dbReference>
<dbReference type="PANTHER" id="PTHR22911">
    <property type="entry name" value="ACYL-MALONYL CONDENSING ENZYME-RELATED"/>
    <property type="match status" value="1"/>
</dbReference>
<dbReference type="AlphaFoldDB" id="A0A832T351"/>
<feature type="transmembrane region" description="Helical" evidence="1">
    <location>
        <begin position="198"/>
        <end position="216"/>
    </location>
</feature>
<evidence type="ECO:0000256" key="1">
    <source>
        <dbReference type="SAM" id="Phobius"/>
    </source>
</evidence>
<dbReference type="GeneID" id="1463938"/>